<dbReference type="InterPro" id="IPR039421">
    <property type="entry name" value="Type_1_exporter"/>
</dbReference>
<name>A0A512AG45_9SPHN</name>
<dbReference type="Pfam" id="PF00664">
    <property type="entry name" value="ABC_membrane"/>
    <property type="match status" value="1"/>
</dbReference>
<dbReference type="PROSITE" id="PS50893">
    <property type="entry name" value="ABC_TRANSPORTER_2"/>
    <property type="match status" value="1"/>
</dbReference>
<dbReference type="EMBL" id="BJYR01000003">
    <property type="protein sequence ID" value="GEN98675.1"/>
    <property type="molecule type" value="Genomic_DNA"/>
</dbReference>
<feature type="transmembrane region" description="Helical" evidence="7">
    <location>
        <begin position="20"/>
        <end position="42"/>
    </location>
</feature>
<dbReference type="GO" id="GO:0016887">
    <property type="term" value="F:ATP hydrolysis activity"/>
    <property type="evidence" value="ECO:0007669"/>
    <property type="project" value="InterPro"/>
</dbReference>
<comment type="caution">
    <text evidence="10">The sequence shown here is derived from an EMBL/GenBank/DDBJ whole genome shotgun (WGS) entry which is preliminary data.</text>
</comment>
<evidence type="ECO:0000313" key="10">
    <source>
        <dbReference type="EMBL" id="GEN98675.1"/>
    </source>
</evidence>
<dbReference type="InterPro" id="IPR003439">
    <property type="entry name" value="ABC_transporter-like_ATP-bd"/>
</dbReference>
<keyword evidence="11" id="KW-1185">Reference proteome</keyword>
<gene>
    <name evidence="10" type="primary">cydC</name>
    <name evidence="10" type="ORF">NSE01_05080</name>
</gene>
<evidence type="ECO:0000256" key="1">
    <source>
        <dbReference type="ARBA" id="ARBA00004651"/>
    </source>
</evidence>
<evidence type="ECO:0000256" key="4">
    <source>
        <dbReference type="ARBA" id="ARBA00022840"/>
    </source>
</evidence>
<dbReference type="GO" id="GO:0005524">
    <property type="term" value="F:ATP binding"/>
    <property type="evidence" value="ECO:0007669"/>
    <property type="project" value="UniProtKB-KW"/>
</dbReference>
<feature type="transmembrane region" description="Helical" evidence="7">
    <location>
        <begin position="159"/>
        <end position="182"/>
    </location>
</feature>
<keyword evidence="6 7" id="KW-0472">Membrane</keyword>
<dbReference type="PANTHER" id="PTHR43394:SF1">
    <property type="entry name" value="ATP-BINDING CASSETTE SUB-FAMILY B MEMBER 10, MITOCHONDRIAL"/>
    <property type="match status" value="1"/>
</dbReference>
<dbReference type="PROSITE" id="PS50929">
    <property type="entry name" value="ABC_TM1F"/>
    <property type="match status" value="1"/>
</dbReference>
<organism evidence="10 11">
    <name type="scientific">Novosphingobium sediminis</name>
    <dbReference type="NCBI Taxonomy" id="707214"/>
    <lineage>
        <taxon>Bacteria</taxon>
        <taxon>Pseudomonadati</taxon>
        <taxon>Pseudomonadota</taxon>
        <taxon>Alphaproteobacteria</taxon>
        <taxon>Sphingomonadales</taxon>
        <taxon>Sphingomonadaceae</taxon>
        <taxon>Novosphingobium</taxon>
    </lineage>
</organism>
<evidence type="ECO:0000256" key="6">
    <source>
        <dbReference type="ARBA" id="ARBA00023136"/>
    </source>
</evidence>
<keyword evidence="3" id="KW-0547">Nucleotide-binding</keyword>
<evidence type="ECO:0000259" key="9">
    <source>
        <dbReference type="PROSITE" id="PS50929"/>
    </source>
</evidence>
<dbReference type="InterPro" id="IPR017871">
    <property type="entry name" value="ABC_transporter-like_CS"/>
</dbReference>
<evidence type="ECO:0000313" key="11">
    <source>
        <dbReference type="Proteomes" id="UP000321464"/>
    </source>
</evidence>
<dbReference type="Pfam" id="PF00005">
    <property type="entry name" value="ABC_tran"/>
    <property type="match status" value="1"/>
</dbReference>
<feature type="transmembrane region" description="Helical" evidence="7">
    <location>
        <begin position="48"/>
        <end position="69"/>
    </location>
</feature>
<dbReference type="PANTHER" id="PTHR43394">
    <property type="entry name" value="ATP-DEPENDENT PERMEASE MDL1, MITOCHONDRIAL"/>
    <property type="match status" value="1"/>
</dbReference>
<dbReference type="PROSITE" id="PS00211">
    <property type="entry name" value="ABC_TRANSPORTER_1"/>
    <property type="match status" value="1"/>
</dbReference>
<dbReference type="AlphaFoldDB" id="A0A512AG45"/>
<dbReference type="InterPro" id="IPR003593">
    <property type="entry name" value="AAA+_ATPase"/>
</dbReference>
<dbReference type="RefSeq" id="WP_246134995.1">
    <property type="nucleotide sequence ID" value="NZ_BJYR01000003.1"/>
</dbReference>
<dbReference type="SMART" id="SM00382">
    <property type="entry name" value="AAA"/>
    <property type="match status" value="1"/>
</dbReference>
<evidence type="ECO:0000256" key="7">
    <source>
        <dbReference type="SAM" id="Phobius"/>
    </source>
</evidence>
<evidence type="ECO:0000256" key="2">
    <source>
        <dbReference type="ARBA" id="ARBA00022692"/>
    </source>
</evidence>
<keyword evidence="2 7" id="KW-0812">Transmembrane</keyword>
<evidence type="ECO:0000259" key="8">
    <source>
        <dbReference type="PROSITE" id="PS50893"/>
    </source>
</evidence>
<comment type="subcellular location">
    <subcellularLocation>
        <location evidence="1">Cell membrane</location>
        <topology evidence="1">Multi-pass membrane protein</topology>
    </subcellularLocation>
</comment>
<proteinExistence type="predicted"/>
<feature type="transmembrane region" description="Helical" evidence="7">
    <location>
        <begin position="247"/>
        <end position="268"/>
    </location>
</feature>
<dbReference type="SUPFAM" id="SSF52540">
    <property type="entry name" value="P-loop containing nucleoside triphosphate hydrolases"/>
    <property type="match status" value="1"/>
</dbReference>
<feature type="domain" description="ABC transporter" evidence="8">
    <location>
        <begin position="309"/>
        <end position="530"/>
    </location>
</feature>
<dbReference type="GO" id="GO:0015421">
    <property type="term" value="F:ABC-type oligopeptide transporter activity"/>
    <property type="evidence" value="ECO:0007669"/>
    <property type="project" value="TreeGrafter"/>
</dbReference>
<dbReference type="Gene3D" id="3.40.50.300">
    <property type="entry name" value="P-loop containing nucleotide triphosphate hydrolases"/>
    <property type="match status" value="1"/>
</dbReference>
<dbReference type="InterPro" id="IPR011527">
    <property type="entry name" value="ABC1_TM_dom"/>
</dbReference>
<accession>A0A512AG45</accession>
<keyword evidence="4 10" id="KW-0067">ATP-binding</keyword>
<dbReference type="Proteomes" id="UP000321464">
    <property type="component" value="Unassembled WGS sequence"/>
</dbReference>
<feature type="domain" description="ABC transmembrane type-1" evidence="9">
    <location>
        <begin position="19"/>
        <end position="265"/>
    </location>
</feature>
<evidence type="ECO:0000256" key="3">
    <source>
        <dbReference type="ARBA" id="ARBA00022741"/>
    </source>
</evidence>
<dbReference type="InterPro" id="IPR027417">
    <property type="entry name" value="P-loop_NTPase"/>
</dbReference>
<sequence length="530" mass="53729">MISVRFPLPLPRRVKSRIALGFAAALAAGIGGLVLLALSGWFLTAAALAGASGAAAIAAFNYLIPAAAIRGLAIVRTAARYGERLWSHEAALHALAGLRSTLFARLAHADGRSAPDLSGGDASARLIGDIAALEDLVVRRPGIPAAIGTMLVGIGAVALAGWLAALLLLAVLALLLAALAILPTRLSAAPAAEAAAATAALRRMLVDYAAARSEIITYGLADRVTGLLAEQADRLDSAQRQLARIEAASSGLLILGSALAAALTLMASTASAPLTALAMLAATACIEAVAAIARSSAREAAVAEGTERLRVLLALPAPQDAPSVAATASWPLGLGQATFAAGSRIALTGPSGSGKTRVIEALAGLRAPAHLLSLDGKALAMLPEAELRRQIALAPQEPMLIAGTVADNLRLARPGIDAAAMEQALRTAQLWDRITRMPQGLDTMLGEDGGILSGGERKRLSLARALLAERPWLLLDEPTEGLDAATEASLVAALGAWLDATGTGLLIASHRAAPLALAAVVVPVEAIPAA</sequence>
<dbReference type="SUPFAM" id="SSF90123">
    <property type="entry name" value="ABC transporter transmembrane region"/>
    <property type="match status" value="1"/>
</dbReference>
<evidence type="ECO:0000256" key="5">
    <source>
        <dbReference type="ARBA" id="ARBA00022989"/>
    </source>
</evidence>
<dbReference type="InterPro" id="IPR036640">
    <property type="entry name" value="ABC1_TM_sf"/>
</dbReference>
<protein>
    <submittedName>
        <fullName evidence="10">ABC transporter ATP-binding protein</fullName>
    </submittedName>
</protein>
<reference evidence="10 11" key="1">
    <citation type="submission" date="2019-07" db="EMBL/GenBank/DDBJ databases">
        <title>Whole genome shotgun sequence of Novosphingobium sediminis NBRC 106119.</title>
        <authorList>
            <person name="Hosoyama A."/>
            <person name="Uohara A."/>
            <person name="Ohji S."/>
            <person name="Ichikawa N."/>
        </authorList>
    </citation>
    <scope>NUCLEOTIDE SEQUENCE [LARGE SCALE GENOMIC DNA]</scope>
    <source>
        <strain evidence="10 11">NBRC 106119</strain>
    </source>
</reference>
<dbReference type="GO" id="GO:0005886">
    <property type="term" value="C:plasma membrane"/>
    <property type="evidence" value="ECO:0007669"/>
    <property type="project" value="UniProtKB-SubCell"/>
</dbReference>
<keyword evidence="5 7" id="KW-1133">Transmembrane helix</keyword>
<dbReference type="Gene3D" id="1.20.1560.10">
    <property type="entry name" value="ABC transporter type 1, transmembrane domain"/>
    <property type="match status" value="1"/>
</dbReference>